<evidence type="ECO:0000256" key="1">
    <source>
        <dbReference type="SAM" id="MobiDB-lite"/>
    </source>
</evidence>
<protein>
    <submittedName>
        <fullName evidence="2">Uncharacterized protein</fullName>
    </submittedName>
</protein>
<keyword evidence="3" id="KW-1185">Reference proteome</keyword>
<organism evidence="2 3">
    <name type="scientific">Kipferlia bialata</name>
    <dbReference type="NCBI Taxonomy" id="797122"/>
    <lineage>
        <taxon>Eukaryota</taxon>
        <taxon>Metamonada</taxon>
        <taxon>Carpediemonas-like organisms</taxon>
        <taxon>Kipferlia</taxon>
    </lineage>
</organism>
<name>A0A9K3DCN5_9EUKA</name>
<reference evidence="2 3" key="1">
    <citation type="journal article" date="2018" name="PLoS ONE">
        <title>The draft genome of Kipferlia bialata reveals reductive genome evolution in fornicate parasites.</title>
        <authorList>
            <person name="Tanifuji G."/>
            <person name="Takabayashi S."/>
            <person name="Kume K."/>
            <person name="Takagi M."/>
            <person name="Nakayama T."/>
            <person name="Kamikawa R."/>
            <person name="Inagaki Y."/>
            <person name="Hashimoto T."/>
        </authorList>
    </citation>
    <scope>NUCLEOTIDE SEQUENCE [LARGE SCALE GENOMIC DNA]</scope>
    <source>
        <strain evidence="2">NY0173</strain>
    </source>
</reference>
<sequence length="28" mass="3068">CDHGQCQPGPPLQPHAQLNAGDRCHQYP</sequence>
<dbReference type="AlphaFoldDB" id="A0A9K3DCN5"/>
<feature type="region of interest" description="Disordered" evidence="1">
    <location>
        <begin position="1"/>
        <end position="28"/>
    </location>
</feature>
<accession>A0A9K3DCN5</accession>
<feature type="non-terminal residue" evidence="2">
    <location>
        <position position="1"/>
    </location>
</feature>
<dbReference type="EMBL" id="BDIP01011286">
    <property type="protein sequence ID" value="GIQ93046.1"/>
    <property type="molecule type" value="Genomic_DNA"/>
</dbReference>
<evidence type="ECO:0000313" key="2">
    <source>
        <dbReference type="EMBL" id="GIQ93046.1"/>
    </source>
</evidence>
<proteinExistence type="predicted"/>
<comment type="caution">
    <text evidence="2">The sequence shown here is derived from an EMBL/GenBank/DDBJ whole genome shotgun (WGS) entry which is preliminary data.</text>
</comment>
<dbReference type="Proteomes" id="UP000265618">
    <property type="component" value="Unassembled WGS sequence"/>
</dbReference>
<gene>
    <name evidence="2" type="ORF">KIPB_017217</name>
</gene>
<evidence type="ECO:0000313" key="3">
    <source>
        <dbReference type="Proteomes" id="UP000265618"/>
    </source>
</evidence>